<dbReference type="SUPFAM" id="SSF47413">
    <property type="entry name" value="lambda repressor-like DNA-binding domains"/>
    <property type="match status" value="1"/>
</dbReference>
<dbReference type="EMBL" id="FNUL01000002">
    <property type="protein sequence ID" value="SEF44934.1"/>
    <property type="molecule type" value="Genomic_DNA"/>
</dbReference>
<evidence type="ECO:0000256" key="1">
    <source>
        <dbReference type="ARBA" id="ARBA00023125"/>
    </source>
</evidence>
<dbReference type="Gene3D" id="1.10.260.40">
    <property type="entry name" value="lambda repressor-like DNA-binding domains"/>
    <property type="match status" value="1"/>
</dbReference>
<keyword evidence="4" id="KW-1185">Reference proteome</keyword>
<dbReference type="AlphaFoldDB" id="A0A1H5S3K8"/>
<dbReference type="PANTHER" id="PTHR46558">
    <property type="entry name" value="TRACRIPTIONAL REGULATORY PROTEIN-RELATED-RELATED"/>
    <property type="match status" value="1"/>
</dbReference>
<name>A0A1H5S3K8_9FIRM</name>
<organism evidence="3 4">
    <name type="scientific">Lachnospira multipara</name>
    <dbReference type="NCBI Taxonomy" id="28051"/>
    <lineage>
        <taxon>Bacteria</taxon>
        <taxon>Bacillati</taxon>
        <taxon>Bacillota</taxon>
        <taxon>Clostridia</taxon>
        <taxon>Lachnospirales</taxon>
        <taxon>Lachnospiraceae</taxon>
        <taxon>Lachnospira</taxon>
    </lineage>
</organism>
<gene>
    <name evidence="3" type="ORF">SAMN05216537_10238</name>
</gene>
<keyword evidence="1" id="KW-0238">DNA-binding</keyword>
<evidence type="ECO:0000259" key="2">
    <source>
        <dbReference type="PROSITE" id="PS50943"/>
    </source>
</evidence>
<dbReference type="PROSITE" id="PS50943">
    <property type="entry name" value="HTH_CROC1"/>
    <property type="match status" value="1"/>
</dbReference>
<dbReference type="InterPro" id="IPR001387">
    <property type="entry name" value="Cro/C1-type_HTH"/>
</dbReference>
<dbReference type="InterPro" id="IPR010982">
    <property type="entry name" value="Lambda_DNA-bd_dom_sf"/>
</dbReference>
<reference evidence="3 4" key="1">
    <citation type="submission" date="2016-10" db="EMBL/GenBank/DDBJ databases">
        <authorList>
            <person name="de Groot N.N."/>
        </authorList>
    </citation>
    <scope>NUCLEOTIDE SEQUENCE [LARGE SCALE GENOMIC DNA]</scope>
    <source>
        <strain evidence="3 4">D15d</strain>
    </source>
</reference>
<dbReference type="CDD" id="cd00093">
    <property type="entry name" value="HTH_XRE"/>
    <property type="match status" value="1"/>
</dbReference>
<accession>A0A1H5S3K8</accession>
<dbReference type="Proteomes" id="UP000236726">
    <property type="component" value="Unassembled WGS sequence"/>
</dbReference>
<dbReference type="GO" id="GO:0003677">
    <property type="term" value="F:DNA binding"/>
    <property type="evidence" value="ECO:0007669"/>
    <property type="project" value="UniProtKB-KW"/>
</dbReference>
<proteinExistence type="predicted"/>
<dbReference type="PANTHER" id="PTHR46558:SF11">
    <property type="entry name" value="HTH-TYPE TRANSCRIPTIONAL REGULATOR XRE"/>
    <property type="match status" value="1"/>
</dbReference>
<feature type="domain" description="HTH cro/C1-type" evidence="2">
    <location>
        <begin position="20"/>
        <end position="75"/>
    </location>
</feature>
<sequence length="119" mass="13181">MKKVNRNNGAIDVTTVGGRIKKLRTDAGFTQEELAARLHLEGKSAISNYENNSRGVSAEMLMQLSRLFHVSADYILNGDSPDNLDPIVNEAIEILNNLKTDKAKKSALEMLRQIQILEG</sequence>
<dbReference type="SMART" id="SM00530">
    <property type="entry name" value="HTH_XRE"/>
    <property type="match status" value="1"/>
</dbReference>
<evidence type="ECO:0000313" key="4">
    <source>
        <dbReference type="Proteomes" id="UP000236726"/>
    </source>
</evidence>
<dbReference type="RefSeq" id="WP_181022462.1">
    <property type="nucleotide sequence ID" value="NZ_FNUL01000002.1"/>
</dbReference>
<protein>
    <submittedName>
        <fullName evidence="3">Transcriptional regulator, contains XRE-family HTH domain</fullName>
    </submittedName>
</protein>
<evidence type="ECO:0000313" key="3">
    <source>
        <dbReference type="EMBL" id="SEF44934.1"/>
    </source>
</evidence>
<dbReference type="Pfam" id="PF01381">
    <property type="entry name" value="HTH_3"/>
    <property type="match status" value="1"/>
</dbReference>